<keyword evidence="2" id="KW-0704">Schiff base</keyword>
<dbReference type="InterPro" id="IPR002915">
    <property type="entry name" value="DeoC/FbaB/LacD_aldolase"/>
</dbReference>
<proteinExistence type="predicted"/>
<dbReference type="GO" id="GO:0009264">
    <property type="term" value="P:deoxyribonucleotide catabolic process"/>
    <property type="evidence" value="ECO:0007669"/>
    <property type="project" value="UniProtKB-UniRule"/>
</dbReference>
<dbReference type="AlphaFoldDB" id="A0A6I6C479"/>
<dbReference type="Pfam" id="PF01791">
    <property type="entry name" value="DeoC"/>
    <property type="match status" value="1"/>
</dbReference>
<reference evidence="4 5" key="1">
    <citation type="submission" date="2019-11" db="EMBL/GenBank/DDBJ databases">
        <title>Complete genome sequence of Spiroplasma tabanidicola TAUS-1 (DSM 22603).</title>
        <authorList>
            <person name="Huang C.-T."/>
            <person name="Lin Y.-C."/>
            <person name="Kuo C.-H."/>
        </authorList>
    </citation>
    <scope>NUCLEOTIDE SEQUENCE [LARGE SCALE GENOMIC DNA]</scope>
    <source>
        <strain evidence="4 5">TAUS-1</strain>
    </source>
</reference>
<dbReference type="NCBIfam" id="TIGR00126">
    <property type="entry name" value="deoC"/>
    <property type="match status" value="1"/>
</dbReference>
<dbReference type="RefSeq" id="WP_246157337.1">
    <property type="nucleotide sequence ID" value="NZ_CP046276.1"/>
</dbReference>
<dbReference type="SMART" id="SM01133">
    <property type="entry name" value="DeoC"/>
    <property type="match status" value="1"/>
</dbReference>
<keyword evidence="5" id="KW-1185">Reference proteome</keyword>
<sequence length="157" mass="17630">MKINKYIDSTLLKPEATKEDVIEFCKEAIENDFAAVCLHVSRIKLAKEMLKNSNIEISGTVGFPFGNTSVEVKILEAKESIKMGATEIDFVINIGYVKDHNWELVLNELKEIKKAIPNNIVKVILENCLLTNEEIVKCCKLACEAKIDYVKTSTGYS</sequence>
<keyword evidence="1" id="KW-0963">Cytoplasm</keyword>
<evidence type="ECO:0000313" key="4">
    <source>
        <dbReference type="EMBL" id="QGS51627.1"/>
    </source>
</evidence>
<dbReference type="CDD" id="cd00959">
    <property type="entry name" value="DeoC"/>
    <property type="match status" value="1"/>
</dbReference>
<evidence type="ECO:0000256" key="2">
    <source>
        <dbReference type="ARBA" id="ARBA00023270"/>
    </source>
</evidence>
<dbReference type="Proteomes" id="UP000424468">
    <property type="component" value="Chromosome"/>
</dbReference>
<evidence type="ECO:0000313" key="5">
    <source>
        <dbReference type="Proteomes" id="UP000424468"/>
    </source>
</evidence>
<gene>
    <name evidence="4" type="primary">deoC</name>
    <name evidence="4" type="ORF">STABA_v1c02600</name>
</gene>
<dbReference type="SUPFAM" id="SSF51569">
    <property type="entry name" value="Aldolase"/>
    <property type="match status" value="1"/>
</dbReference>
<dbReference type="PIRSF" id="PIRSF001357">
    <property type="entry name" value="DeoC"/>
    <property type="match status" value="1"/>
</dbReference>
<dbReference type="PANTHER" id="PTHR10889">
    <property type="entry name" value="DEOXYRIBOSE-PHOSPHATE ALDOLASE"/>
    <property type="match status" value="1"/>
</dbReference>
<dbReference type="InterPro" id="IPR011343">
    <property type="entry name" value="DeoC"/>
</dbReference>
<dbReference type="GO" id="GO:0004139">
    <property type="term" value="F:deoxyribose-phosphate aldolase activity"/>
    <property type="evidence" value="ECO:0007669"/>
    <property type="project" value="UniProtKB-UniRule"/>
</dbReference>
<dbReference type="Gene3D" id="3.20.20.70">
    <property type="entry name" value="Aldolase class I"/>
    <property type="match status" value="1"/>
</dbReference>
<dbReference type="GO" id="GO:0005737">
    <property type="term" value="C:cytoplasm"/>
    <property type="evidence" value="ECO:0007669"/>
    <property type="project" value="InterPro"/>
</dbReference>
<dbReference type="GO" id="GO:0016052">
    <property type="term" value="P:carbohydrate catabolic process"/>
    <property type="evidence" value="ECO:0007669"/>
    <property type="project" value="TreeGrafter"/>
</dbReference>
<protein>
    <recommendedName>
        <fullName evidence="3">Deoxyribose-phosphate aldolase</fullName>
        <ecNumber evidence="3">4.1.2.4</ecNumber>
    </recommendedName>
</protein>
<organism evidence="4 5">
    <name type="scientific">Spiroplasma tabanidicola</name>
    <dbReference type="NCBI Taxonomy" id="324079"/>
    <lineage>
        <taxon>Bacteria</taxon>
        <taxon>Bacillati</taxon>
        <taxon>Mycoplasmatota</taxon>
        <taxon>Mollicutes</taxon>
        <taxon>Entomoplasmatales</taxon>
        <taxon>Spiroplasmataceae</taxon>
        <taxon>Spiroplasma</taxon>
    </lineage>
</organism>
<dbReference type="KEGG" id="stab:STABA_v1c02600"/>
<dbReference type="EC" id="4.1.2.4" evidence="3"/>
<evidence type="ECO:0000256" key="1">
    <source>
        <dbReference type="ARBA" id="ARBA00022490"/>
    </source>
</evidence>
<dbReference type="EMBL" id="CP046276">
    <property type="protein sequence ID" value="QGS51627.1"/>
    <property type="molecule type" value="Genomic_DNA"/>
</dbReference>
<accession>A0A6I6C479</accession>
<dbReference type="PANTHER" id="PTHR10889:SF1">
    <property type="entry name" value="DEOXYRIBOSE-PHOSPHATE ALDOLASE"/>
    <property type="match status" value="1"/>
</dbReference>
<dbReference type="InterPro" id="IPR013785">
    <property type="entry name" value="Aldolase_TIM"/>
</dbReference>
<name>A0A6I6C479_9MOLU</name>
<evidence type="ECO:0000256" key="3">
    <source>
        <dbReference type="NCBIfam" id="TIGR00126"/>
    </source>
</evidence>